<dbReference type="EMBL" id="CP072384">
    <property type="protein sequence ID" value="QUC08738.1"/>
    <property type="molecule type" value="Genomic_DNA"/>
</dbReference>
<dbReference type="CDD" id="cd02228">
    <property type="entry name" value="cupin_EutQ"/>
    <property type="match status" value="1"/>
</dbReference>
<sequence>MSKRTVISAEQVNQAAAAGRLSVPEGALVTPLARDLAAELGVKLEPAARPAAASPAVPAAASPAHAADSQDDELTQRIRTLVASMLAGEEGTAASHVHPVKLCRAAEATTEPFPYPGPPPGQQVRTGDVVTSEDGSPMAAGYMTLTEGTFPWTLSYDEIQIVLEGELHIGTPEGTKIAKQGDVMYVPKGSSITFGTPSWTRFVYVTFPADWESGL</sequence>
<dbReference type="Gene3D" id="2.60.120.10">
    <property type="entry name" value="Jelly Rolls"/>
    <property type="match status" value="1"/>
</dbReference>
<proteinExistence type="predicted"/>
<gene>
    <name evidence="1" type="ORF">J5A65_03060</name>
</gene>
<protein>
    <submittedName>
        <fullName evidence="1">DUF861 domain-containing protein</fullName>
    </submittedName>
</protein>
<organism evidence="1 2">
    <name type="scientific">Arachnia rubra</name>
    <dbReference type="NCBI Taxonomy" id="1547448"/>
    <lineage>
        <taxon>Bacteria</taxon>
        <taxon>Bacillati</taxon>
        <taxon>Actinomycetota</taxon>
        <taxon>Actinomycetes</taxon>
        <taxon>Propionibacteriales</taxon>
        <taxon>Propionibacteriaceae</taxon>
        <taxon>Arachnia</taxon>
    </lineage>
</organism>
<dbReference type="PANTHER" id="PTHR36169">
    <property type="entry name" value="ETHANOLAMINE UTILIZATION PROTEIN EUTQ"/>
    <property type="match status" value="1"/>
</dbReference>
<dbReference type="Proteomes" id="UP000678513">
    <property type="component" value="Chromosome"/>
</dbReference>
<dbReference type="InterPro" id="IPR011051">
    <property type="entry name" value="RmlC_Cupin_sf"/>
</dbReference>
<dbReference type="Pfam" id="PF06249">
    <property type="entry name" value="EutQ"/>
    <property type="match status" value="1"/>
</dbReference>
<dbReference type="SUPFAM" id="SSF51182">
    <property type="entry name" value="RmlC-like cupins"/>
    <property type="match status" value="1"/>
</dbReference>
<name>A0ABX7Y877_9ACTN</name>
<dbReference type="PANTHER" id="PTHR36169:SF1">
    <property type="entry name" value="ACETATE KINASE EUTQ"/>
    <property type="match status" value="1"/>
</dbReference>
<dbReference type="RefSeq" id="WP_212325186.1">
    <property type="nucleotide sequence ID" value="NZ_AP024463.1"/>
</dbReference>
<evidence type="ECO:0000313" key="1">
    <source>
        <dbReference type="EMBL" id="QUC08738.1"/>
    </source>
</evidence>
<reference evidence="1 2" key="1">
    <citation type="submission" date="2021-03" db="EMBL/GenBank/DDBJ databases">
        <title>Human Oral Microbial Genomes.</title>
        <authorList>
            <person name="Johnston C.D."/>
            <person name="Chen T."/>
            <person name="Dewhirst F.E."/>
        </authorList>
    </citation>
    <scope>NUCLEOTIDE SEQUENCE [LARGE SCALE GENOMIC DNA]</scope>
    <source>
        <strain evidence="1 2">DSMZ 100122</strain>
    </source>
</reference>
<dbReference type="InterPro" id="IPR010424">
    <property type="entry name" value="EutQ"/>
</dbReference>
<keyword evidence="2" id="KW-1185">Reference proteome</keyword>
<accession>A0ABX7Y877</accession>
<dbReference type="InterPro" id="IPR014710">
    <property type="entry name" value="RmlC-like_jellyroll"/>
</dbReference>
<evidence type="ECO:0000313" key="2">
    <source>
        <dbReference type="Proteomes" id="UP000678513"/>
    </source>
</evidence>